<dbReference type="AlphaFoldDB" id="A0A392TXP1"/>
<accession>A0A392TXP1</accession>
<reference evidence="1 2" key="1">
    <citation type="journal article" date="2018" name="Front. Plant Sci.">
        <title>Red Clover (Trifolium pratense) and Zigzag Clover (T. medium) - A Picture of Genomic Similarities and Differences.</title>
        <authorList>
            <person name="Dluhosova J."/>
            <person name="Istvanek J."/>
            <person name="Nedelnik J."/>
            <person name="Repkova J."/>
        </authorList>
    </citation>
    <scope>NUCLEOTIDE SEQUENCE [LARGE SCALE GENOMIC DNA]</scope>
    <source>
        <strain evidence="2">cv. 10/8</strain>
        <tissue evidence="1">Leaf</tissue>
    </source>
</reference>
<name>A0A392TXP1_9FABA</name>
<proteinExistence type="predicted"/>
<dbReference type="EMBL" id="LXQA010681448">
    <property type="protein sequence ID" value="MCI65739.1"/>
    <property type="molecule type" value="Genomic_DNA"/>
</dbReference>
<keyword evidence="2" id="KW-1185">Reference proteome</keyword>
<comment type="caution">
    <text evidence="1">The sequence shown here is derived from an EMBL/GenBank/DDBJ whole genome shotgun (WGS) entry which is preliminary data.</text>
</comment>
<evidence type="ECO:0000313" key="2">
    <source>
        <dbReference type="Proteomes" id="UP000265520"/>
    </source>
</evidence>
<dbReference type="Proteomes" id="UP000265520">
    <property type="component" value="Unassembled WGS sequence"/>
</dbReference>
<organism evidence="1 2">
    <name type="scientific">Trifolium medium</name>
    <dbReference type="NCBI Taxonomy" id="97028"/>
    <lineage>
        <taxon>Eukaryota</taxon>
        <taxon>Viridiplantae</taxon>
        <taxon>Streptophyta</taxon>
        <taxon>Embryophyta</taxon>
        <taxon>Tracheophyta</taxon>
        <taxon>Spermatophyta</taxon>
        <taxon>Magnoliopsida</taxon>
        <taxon>eudicotyledons</taxon>
        <taxon>Gunneridae</taxon>
        <taxon>Pentapetalae</taxon>
        <taxon>rosids</taxon>
        <taxon>fabids</taxon>
        <taxon>Fabales</taxon>
        <taxon>Fabaceae</taxon>
        <taxon>Papilionoideae</taxon>
        <taxon>50 kb inversion clade</taxon>
        <taxon>NPAAA clade</taxon>
        <taxon>Hologalegina</taxon>
        <taxon>IRL clade</taxon>
        <taxon>Trifolieae</taxon>
        <taxon>Trifolium</taxon>
    </lineage>
</organism>
<protein>
    <submittedName>
        <fullName evidence="1">Uncharacterized protein</fullName>
    </submittedName>
</protein>
<sequence>MFRIMAFSVSATAGGTFPKTLEHQSSWGEQTVVQPR</sequence>
<evidence type="ECO:0000313" key="1">
    <source>
        <dbReference type="EMBL" id="MCI65739.1"/>
    </source>
</evidence>
<feature type="non-terminal residue" evidence="1">
    <location>
        <position position="36"/>
    </location>
</feature>